<name>A0ABW2JF09_9ACTN</name>
<proteinExistence type="predicted"/>
<gene>
    <name evidence="2" type="ORF">ACFQVC_10360</name>
</gene>
<evidence type="ECO:0000256" key="1">
    <source>
        <dbReference type="SAM" id="MobiDB-lite"/>
    </source>
</evidence>
<accession>A0ABW2JF09</accession>
<protein>
    <recommendedName>
        <fullName evidence="4">Septum formation-related domain-containing protein</fullName>
    </recommendedName>
</protein>
<dbReference type="RefSeq" id="WP_381829185.1">
    <property type="nucleotide sequence ID" value="NZ_JBHTCF010000003.1"/>
</dbReference>
<dbReference type="EMBL" id="JBHTCF010000003">
    <property type="protein sequence ID" value="MFC7304616.1"/>
    <property type="molecule type" value="Genomic_DNA"/>
</dbReference>
<feature type="compositionally biased region" description="Low complexity" evidence="1">
    <location>
        <begin position="49"/>
        <end position="59"/>
    </location>
</feature>
<reference evidence="3" key="1">
    <citation type="journal article" date="2019" name="Int. J. Syst. Evol. Microbiol.">
        <title>The Global Catalogue of Microorganisms (GCM) 10K type strain sequencing project: providing services to taxonomists for standard genome sequencing and annotation.</title>
        <authorList>
            <consortium name="The Broad Institute Genomics Platform"/>
            <consortium name="The Broad Institute Genome Sequencing Center for Infectious Disease"/>
            <person name="Wu L."/>
            <person name="Ma J."/>
        </authorList>
    </citation>
    <scope>NUCLEOTIDE SEQUENCE [LARGE SCALE GENOMIC DNA]</scope>
    <source>
        <strain evidence="3">SYNS20</strain>
    </source>
</reference>
<keyword evidence="3" id="KW-1185">Reference proteome</keyword>
<organism evidence="2 3">
    <name type="scientific">Streptomyces monticola</name>
    <dbReference type="NCBI Taxonomy" id="2666263"/>
    <lineage>
        <taxon>Bacteria</taxon>
        <taxon>Bacillati</taxon>
        <taxon>Actinomycetota</taxon>
        <taxon>Actinomycetes</taxon>
        <taxon>Kitasatosporales</taxon>
        <taxon>Streptomycetaceae</taxon>
        <taxon>Streptomyces</taxon>
    </lineage>
</organism>
<comment type="caution">
    <text evidence="2">The sequence shown here is derived from an EMBL/GenBank/DDBJ whole genome shotgun (WGS) entry which is preliminary data.</text>
</comment>
<feature type="region of interest" description="Disordered" evidence="1">
    <location>
        <begin position="21"/>
        <end position="81"/>
    </location>
</feature>
<dbReference type="Proteomes" id="UP001596523">
    <property type="component" value="Unassembled WGS sequence"/>
</dbReference>
<sequence length="197" mass="20122">MVLVVAVVMGAIAAVVLVATGGGGGGDDSGEPDSRRPPARTSDEPTPTPSLSLPSDGPTRNLPSERPTGRPSGLESPAPGEVPYFTLKAGDCFDIGDSRQGHATKRSCTRPHDAEVVKMAELNGSFADDAALKKAAADLCRAPLDRKATAQPPGSVRGTLVQYPDKSGYDVGIDSVACSLAANSAADGSRKLTKPLV</sequence>
<evidence type="ECO:0008006" key="4">
    <source>
        <dbReference type="Google" id="ProtNLM"/>
    </source>
</evidence>
<evidence type="ECO:0000313" key="3">
    <source>
        <dbReference type="Proteomes" id="UP001596523"/>
    </source>
</evidence>
<evidence type="ECO:0000313" key="2">
    <source>
        <dbReference type="EMBL" id="MFC7304616.1"/>
    </source>
</evidence>